<dbReference type="EMBL" id="UZAM01006759">
    <property type="protein sequence ID" value="VDO93691.1"/>
    <property type="molecule type" value="Genomic_DNA"/>
</dbReference>
<accession>A0A183ICA0</accession>
<proteinExistence type="predicted"/>
<dbReference type="WBParaSite" id="SBAD_0000129401-mRNA-1">
    <property type="protein sequence ID" value="SBAD_0000129401-mRNA-1"/>
    <property type="gene ID" value="SBAD_0000129401"/>
</dbReference>
<protein>
    <submittedName>
        <fullName evidence="3">LINES_N domain-containing protein</fullName>
    </submittedName>
</protein>
<evidence type="ECO:0000313" key="1">
    <source>
        <dbReference type="EMBL" id="VDO93691.1"/>
    </source>
</evidence>
<keyword evidence="2" id="KW-1185">Reference proteome</keyword>
<reference evidence="1 2" key="2">
    <citation type="submission" date="2018-11" db="EMBL/GenBank/DDBJ databases">
        <authorList>
            <consortium name="Pathogen Informatics"/>
        </authorList>
    </citation>
    <scope>NUCLEOTIDE SEQUENCE [LARGE SCALE GENOMIC DNA]</scope>
</reference>
<name>A0A183ICA0_9BILA</name>
<organism evidence="3">
    <name type="scientific">Soboliphyme baturini</name>
    <dbReference type="NCBI Taxonomy" id="241478"/>
    <lineage>
        <taxon>Eukaryota</taxon>
        <taxon>Metazoa</taxon>
        <taxon>Ecdysozoa</taxon>
        <taxon>Nematoda</taxon>
        <taxon>Enoplea</taxon>
        <taxon>Dorylaimia</taxon>
        <taxon>Dioctophymatida</taxon>
        <taxon>Dioctophymatoidea</taxon>
        <taxon>Soboliphymatidae</taxon>
        <taxon>Soboliphyme</taxon>
    </lineage>
</organism>
<reference evidence="3" key="1">
    <citation type="submission" date="2016-06" db="UniProtKB">
        <authorList>
            <consortium name="WormBaseParasite"/>
        </authorList>
    </citation>
    <scope>IDENTIFICATION</scope>
</reference>
<evidence type="ECO:0000313" key="2">
    <source>
        <dbReference type="Proteomes" id="UP000270296"/>
    </source>
</evidence>
<dbReference type="AlphaFoldDB" id="A0A183ICA0"/>
<gene>
    <name evidence="1" type="ORF">SBAD_LOCUS1244</name>
</gene>
<evidence type="ECO:0000313" key="3">
    <source>
        <dbReference type="WBParaSite" id="SBAD_0000129401-mRNA-1"/>
    </source>
</evidence>
<dbReference type="Proteomes" id="UP000270296">
    <property type="component" value="Unassembled WGS sequence"/>
</dbReference>
<sequence>MREFGYPPFTEIEASVQKWQLSRRNCFSLLNALTLFIEKGVSNTCWNVTTRHMSVWTEERLLELVNFLTTLSVTTSPLCSADVEDTSSLEAMICWNRIVNCHAVSNILLTNMVKIWKVSGAFLIANLLKPKSLLQLFALQFFAALFSTFIERWCLKSEVTCDETVSQLIAEVYSRPLNEFFSSTSRWFGGVLTQSFHEFDPDLLRLLILTSAQLSLLSHCVFAGKICRSWVDEFCAEKGVDRVIDLFIDHDEYLNSFLLCQTLLDWYGQSKPEVSCHKFWVVFFAFVNWNNDLLFDMISSKEGKFLFAFTMYLKLIRKQKTKFFNDLKNLDISFDVCCAKLLKVEDTVAEQECLKVEIVEVINNEKRQRTLVIGKRRTPDLQSNETERKLTIVVNCPLNAVAKLFRRLRDMLSTKHIEFSVKPLVKNIDAVLSTIGESIE</sequence>